<name>A0ABW1L682_9BACL</name>
<comment type="caution">
    <text evidence="1">The sequence shown here is derived from an EMBL/GenBank/DDBJ whole genome shotgun (WGS) entry which is preliminary data.</text>
</comment>
<dbReference type="RefSeq" id="WP_377732408.1">
    <property type="nucleotide sequence ID" value="NZ_JBHSRI010000002.1"/>
</dbReference>
<evidence type="ECO:0000313" key="2">
    <source>
        <dbReference type="Proteomes" id="UP001596170"/>
    </source>
</evidence>
<evidence type="ECO:0008006" key="3">
    <source>
        <dbReference type="Google" id="ProtNLM"/>
    </source>
</evidence>
<protein>
    <recommendedName>
        <fullName evidence="3">SMODS-associated NUDIX domain-containing protein</fullName>
    </recommendedName>
</protein>
<dbReference type="EMBL" id="JBHSRI010000002">
    <property type="protein sequence ID" value="MFC6038392.1"/>
    <property type="molecule type" value="Genomic_DNA"/>
</dbReference>
<sequence length="240" mass="28507">MATIIFWLFVGLILISFSVFTEPNDFLANGTTYLGWVLFIIQLSYNKSDKFNIMINKLNHYIFNIGSYTSVEIKYKVNTNIEIFHDSAERFYNKFEDQVEIFKKVSNCRYSIELDKLKMDLFFDEDTNEIFLEFRETGIGYRDTLHYLEHDVQEVVESFTEIINPIFKDYYLNIRFGKSNPFYGFYLKKLSKEEVVNYHVSIKNSKSFIEIDEKHLNLRSSTQQDFILSAKKYLAITTIN</sequence>
<dbReference type="Proteomes" id="UP001596170">
    <property type="component" value="Unassembled WGS sequence"/>
</dbReference>
<keyword evidence="2" id="KW-1185">Reference proteome</keyword>
<evidence type="ECO:0000313" key="1">
    <source>
        <dbReference type="EMBL" id="MFC6038392.1"/>
    </source>
</evidence>
<organism evidence="1 2">
    <name type="scientific">Paenisporosarcina macmurdoensis</name>
    <dbReference type="NCBI Taxonomy" id="212659"/>
    <lineage>
        <taxon>Bacteria</taxon>
        <taxon>Bacillati</taxon>
        <taxon>Bacillota</taxon>
        <taxon>Bacilli</taxon>
        <taxon>Bacillales</taxon>
        <taxon>Caryophanaceae</taxon>
        <taxon>Paenisporosarcina</taxon>
    </lineage>
</organism>
<accession>A0ABW1L682</accession>
<reference evidence="2" key="1">
    <citation type="journal article" date="2019" name="Int. J. Syst. Evol. Microbiol.">
        <title>The Global Catalogue of Microorganisms (GCM) 10K type strain sequencing project: providing services to taxonomists for standard genome sequencing and annotation.</title>
        <authorList>
            <consortium name="The Broad Institute Genomics Platform"/>
            <consortium name="The Broad Institute Genome Sequencing Center for Infectious Disease"/>
            <person name="Wu L."/>
            <person name="Ma J."/>
        </authorList>
    </citation>
    <scope>NUCLEOTIDE SEQUENCE [LARGE SCALE GENOMIC DNA]</scope>
    <source>
        <strain evidence="2">CCUG 54527</strain>
    </source>
</reference>
<gene>
    <name evidence="1" type="ORF">ACFPYN_02880</name>
</gene>
<proteinExistence type="predicted"/>